<organism evidence="1 2">
    <name type="scientific">Actinoplanes missouriensis (strain ATCC 14538 / DSM 43046 / CBS 188.64 / JCM 3121 / NBRC 102363 / NCIMB 12654 / NRRL B-3342 / UNCC 431)</name>
    <dbReference type="NCBI Taxonomy" id="512565"/>
    <lineage>
        <taxon>Bacteria</taxon>
        <taxon>Bacillati</taxon>
        <taxon>Actinomycetota</taxon>
        <taxon>Actinomycetes</taxon>
        <taxon>Micromonosporales</taxon>
        <taxon>Micromonosporaceae</taxon>
        <taxon>Actinoplanes</taxon>
    </lineage>
</organism>
<protein>
    <submittedName>
        <fullName evidence="1">Uncharacterized protein</fullName>
    </submittedName>
</protein>
<keyword evidence="2" id="KW-1185">Reference proteome</keyword>
<proteinExistence type="predicted"/>
<evidence type="ECO:0000313" key="1">
    <source>
        <dbReference type="EMBL" id="BAL89269.1"/>
    </source>
</evidence>
<sequence length="121" mass="12803">MAGELTLQVYGHGVDAEEIDRRTRTLLAEIRETDVDRVVPGGGPVPPGAKPGEALAVGALVVTLAPIVVQSLMDIVASWVSRQPNEFSVKIGDYEIRGSNVTKAERAALVAALVKRLDGES</sequence>
<gene>
    <name evidence="1" type="ordered locus">AMIS_40490</name>
</gene>
<reference evidence="1 2" key="1">
    <citation type="submission" date="2012-02" db="EMBL/GenBank/DDBJ databases">
        <title>Complete genome sequence of Actinoplanes missouriensis 431 (= NBRC 102363).</title>
        <authorList>
            <person name="Ohnishi Y."/>
            <person name="Ishikawa J."/>
            <person name="Sekine M."/>
            <person name="Hosoyama A."/>
            <person name="Harada T."/>
            <person name="Narita H."/>
            <person name="Hata T."/>
            <person name="Konno Y."/>
            <person name="Tutikane K."/>
            <person name="Fujita N."/>
            <person name="Horinouchi S."/>
            <person name="Hayakawa M."/>
        </authorList>
    </citation>
    <scope>NUCLEOTIDE SEQUENCE [LARGE SCALE GENOMIC DNA]</scope>
    <source>
        <strain evidence="2">ATCC 14538 / DSM 43046 / CBS 188.64 / JCM 3121 / NBRC 102363 / NCIMB 12654 / NRRL B-3342 / UNCC 431</strain>
    </source>
</reference>
<dbReference type="RefSeq" id="WP_014444163.1">
    <property type="nucleotide sequence ID" value="NC_017093.1"/>
</dbReference>
<dbReference type="AlphaFoldDB" id="I0H8D2"/>
<evidence type="ECO:0000313" key="2">
    <source>
        <dbReference type="Proteomes" id="UP000007882"/>
    </source>
</evidence>
<dbReference type="OrthoDB" id="3297492at2"/>
<dbReference type="STRING" id="512565.AMIS_40490"/>
<dbReference type="PATRIC" id="fig|512565.3.peg.4035"/>
<dbReference type="KEGG" id="ams:AMIS_40490"/>
<accession>I0H8D2</accession>
<dbReference type="Proteomes" id="UP000007882">
    <property type="component" value="Chromosome"/>
</dbReference>
<name>I0H8D2_ACTM4</name>
<dbReference type="HOGENOM" id="CLU_2033112_0_0_11"/>
<dbReference type="EMBL" id="AP012319">
    <property type="protein sequence ID" value="BAL89269.1"/>
    <property type="molecule type" value="Genomic_DNA"/>
</dbReference>